<protein>
    <submittedName>
        <fullName evidence="3">Putative Secreted lipase</fullName>
    </submittedName>
</protein>
<name>A0A0U5G3G8_ASPCI</name>
<dbReference type="Proteomes" id="UP000054771">
    <property type="component" value="Unassembled WGS sequence"/>
</dbReference>
<dbReference type="Pfam" id="PF12697">
    <property type="entry name" value="Abhydrolase_6"/>
    <property type="match status" value="1"/>
</dbReference>
<accession>A0A0U5G3G8</accession>
<feature type="domain" description="AB hydrolase-1" evidence="2">
    <location>
        <begin position="40"/>
        <end position="158"/>
    </location>
</feature>
<dbReference type="AlphaFoldDB" id="A0A0U5G3G8"/>
<dbReference type="PANTHER" id="PTHR32015:SF1">
    <property type="entry name" value="LIPASE"/>
    <property type="match status" value="1"/>
</dbReference>
<dbReference type="InterPro" id="IPR002918">
    <property type="entry name" value="Lipase_EstA/Esterase_EstB"/>
</dbReference>
<dbReference type="InterPro" id="IPR000073">
    <property type="entry name" value="AB_hydrolase_1"/>
</dbReference>
<evidence type="ECO:0000259" key="2">
    <source>
        <dbReference type="Pfam" id="PF12697"/>
    </source>
</evidence>
<feature type="signal peptide" evidence="1">
    <location>
        <begin position="1"/>
        <end position="23"/>
    </location>
</feature>
<evidence type="ECO:0000313" key="3">
    <source>
        <dbReference type="EMBL" id="CEL04079.1"/>
    </source>
</evidence>
<dbReference type="GO" id="GO:0016298">
    <property type="term" value="F:lipase activity"/>
    <property type="evidence" value="ECO:0007669"/>
    <property type="project" value="TreeGrafter"/>
</dbReference>
<dbReference type="OMA" id="DYSCKPS"/>
<proteinExistence type="predicted"/>
<feature type="chain" id="PRO_5006857502" evidence="1">
    <location>
        <begin position="24"/>
        <end position="284"/>
    </location>
</feature>
<dbReference type="OrthoDB" id="9974421at2759"/>
<dbReference type="STRING" id="454130.A0A0U5G3G8"/>
<keyword evidence="1" id="KW-0732">Signal</keyword>
<dbReference type="PANTHER" id="PTHR32015">
    <property type="entry name" value="FASTING INDUCED LIPASE"/>
    <property type="match status" value="1"/>
</dbReference>
<organism evidence="3 4">
    <name type="scientific">Aspergillus calidoustus</name>
    <dbReference type="NCBI Taxonomy" id="454130"/>
    <lineage>
        <taxon>Eukaryota</taxon>
        <taxon>Fungi</taxon>
        <taxon>Dikarya</taxon>
        <taxon>Ascomycota</taxon>
        <taxon>Pezizomycotina</taxon>
        <taxon>Eurotiomycetes</taxon>
        <taxon>Eurotiomycetidae</taxon>
        <taxon>Eurotiales</taxon>
        <taxon>Aspergillaceae</taxon>
        <taxon>Aspergillus</taxon>
        <taxon>Aspergillus subgen. Nidulantes</taxon>
    </lineage>
</organism>
<evidence type="ECO:0000313" key="4">
    <source>
        <dbReference type="Proteomes" id="UP000054771"/>
    </source>
</evidence>
<sequence>MLLPSLKPLSIGLGLTIPLLAQALDINDFSCRSTNHTNPIVFLHGLGATYYEDLNFLQAWLQNQGYCTYAETYGDYPGFPFVGGLKPISESAGEIAAYIRRVVAETGADKVDLVGHSEGAMQALYVPKFEDGISELVERIVAIAPPTRGTTFIGLYNLAYILGDVSRELVGQVLRLFGCAACDDLGPGGDAVERLNDGEAIVQPGNRLTVIASRFDEMVTPTSTSFVHEDGVQNLWVQDFCPKDLVGHIGEAYDPNVWNIVKNALDDQHRRKFPCVIGTAGKYN</sequence>
<evidence type="ECO:0000256" key="1">
    <source>
        <dbReference type="SAM" id="SignalP"/>
    </source>
</evidence>
<reference evidence="4" key="1">
    <citation type="journal article" date="2016" name="Genome Announc.">
        <title>Draft genome sequences of fungus Aspergillus calidoustus.</title>
        <authorList>
            <person name="Horn F."/>
            <person name="Linde J."/>
            <person name="Mattern D.J."/>
            <person name="Walther G."/>
            <person name="Guthke R."/>
            <person name="Scherlach K."/>
            <person name="Martin K."/>
            <person name="Brakhage A.A."/>
            <person name="Petzke L."/>
            <person name="Valiante V."/>
        </authorList>
    </citation>
    <scope>NUCLEOTIDE SEQUENCE [LARGE SCALE GENOMIC DNA]</scope>
    <source>
        <strain evidence="4">SF006504</strain>
    </source>
</reference>
<dbReference type="GO" id="GO:0016042">
    <property type="term" value="P:lipid catabolic process"/>
    <property type="evidence" value="ECO:0007669"/>
    <property type="project" value="InterPro"/>
</dbReference>
<dbReference type="Gene3D" id="3.40.50.1820">
    <property type="entry name" value="alpha/beta hydrolase"/>
    <property type="match status" value="1"/>
</dbReference>
<dbReference type="SUPFAM" id="SSF53474">
    <property type="entry name" value="alpha/beta-Hydrolases"/>
    <property type="match status" value="1"/>
</dbReference>
<dbReference type="InterPro" id="IPR029058">
    <property type="entry name" value="AB_hydrolase_fold"/>
</dbReference>
<dbReference type="EMBL" id="CDMC01000004">
    <property type="protein sequence ID" value="CEL04079.1"/>
    <property type="molecule type" value="Genomic_DNA"/>
</dbReference>
<keyword evidence="4" id="KW-1185">Reference proteome</keyword>
<gene>
    <name evidence="3" type="ORF">ASPCAL05211</name>
</gene>